<dbReference type="Proteomes" id="UP000318186">
    <property type="component" value="Unassembled WGS sequence"/>
</dbReference>
<proteinExistence type="predicted"/>
<dbReference type="EMBL" id="VIWW01000001">
    <property type="protein sequence ID" value="TWG03250.1"/>
    <property type="molecule type" value="Genomic_DNA"/>
</dbReference>
<evidence type="ECO:0000256" key="1">
    <source>
        <dbReference type="SAM" id="Phobius"/>
    </source>
</evidence>
<evidence type="ECO:0000313" key="3">
    <source>
        <dbReference type="Proteomes" id="UP000318186"/>
    </source>
</evidence>
<dbReference type="AlphaFoldDB" id="A0A561UV60"/>
<name>A0A561UV60_9ACTN</name>
<comment type="caution">
    <text evidence="2">The sequence shown here is derived from an EMBL/GenBank/DDBJ whole genome shotgun (WGS) entry which is preliminary data.</text>
</comment>
<organism evidence="2 3">
    <name type="scientific">Streptomyces brevispora</name>
    <dbReference type="NCBI Taxonomy" id="887462"/>
    <lineage>
        <taxon>Bacteria</taxon>
        <taxon>Bacillati</taxon>
        <taxon>Actinomycetota</taxon>
        <taxon>Actinomycetes</taxon>
        <taxon>Kitasatosporales</taxon>
        <taxon>Streptomycetaceae</taxon>
        <taxon>Streptomyces</taxon>
    </lineage>
</organism>
<keyword evidence="1" id="KW-0472">Membrane</keyword>
<accession>A0A561UV60</accession>
<feature type="transmembrane region" description="Helical" evidence="1">
    <location>
        <begin position="60"/>
        <end position="80"/>
    </location>
</feature>
<keyword evidence="1" id="KW-0812">Transmembrane</keyword>
<reference evidence="2 3" key="1">
    <citation type="submission" date="2019-06" db="EMBL/GenBank/DDBJ databases">
        <title>Sequencing the genomes of 1000 actinobacteria strains.</title>
        <authorList>
            <person name="Klenk H.-P."/>
        </authorList>
    </citation>
    <scope>NUCLEOTIDE SEQUENCE [LARGE SCALE GENOMIC DNA]</scope>
    <source>
        <strain evidence="2 3">DSM 42059</strain>
    </source>
</reference>
<dbReference type="RefSeq" id="WP_145763612.1">
    <property type="nucleotide sequence ID" value="NZ_VIWW01000001.1"/>
</dbReference>
<gene>
    <name evidence="2" type="ORF">FHX80_111670</name>
</gene>
<dbReference type="OrthoDB" id="4242840at2"/>
<sequence length="100" mass="10658">MFDVVLLGAGGLGCLAFGVWFIGRLRRRNTGTRAGWGAMALGLGLIIRAAGILAGSRQPLGLILALCFGVLNVGGFFLLASHRDKRRNGRSGRKQPQLRP</sequence>
<protein>
    <submittedName>
        <fullName evidence="2">Uncharacterized protein</fullName>
    </submittedName>
</protein>
<evidence type="ECO:0000313" key="2">
    <source>
        <dbReference type="EMBL" id="TWG03250.1"/>
    </source>
</evidence>
<feature type="transmembrane region" description="Helical" evidence="1">
    <location>
        <begin position="6"/>
        <end position="23"/>
    </location>
</feature>
<feature type="transmembrane region" description="Helical" evidence="1">
    <location>
        <begin position="35"/>
        <end position="54"/>
    </location>
</feature>
<keyword evidence="1" id="KW-1133">Transmembrane helix</keyword>